<reference evidence="1" key="1">
    <citation type="submission" date="2014-11" db="EMBL/GenBank/DDBJ databases">
        <authorList>
            <person name="Amaro Gonzalez C."/>
        </authorList>
    </citation>
    <scope>NUCLEOTIDE SEQUENCE</scope>
</reference>
<evidence type="ECO:0000313" key="1">
    <source>
        <dbReference type="EMBL" id="JAH36531.1"/>
    </source>
</evidence>
<name>A0A0E9S5H0_ANGAN</name>
<dbReference type="AlphaFoldDB" id="A0A0E9S5H0"/>
<reference evidence="1" key="2">
    <citation type="journal article" date="2015" name="Fish Shellfish Immunol.">
        <title>Early steps in the European eel (Anguilla anguilla)-Vibrio vulnificus interaction in the gills: Role of the RtxA13 toxin.</title>
        <authorList>
            <person name="Callol A."/>
            <person name="Pajuelo D."/>
            <person name="Ebbesson L."/>
            <person name="Teles M."/>
            <person name="MacKenzie S."/>
            <person name="Amaro C."/>
        </authorList>
    </citation>
    <scope>NUCLEOTIDE SEQUENCE</scope>
</reference>
<accession>A0A0E9S5H0</accession>
<protein>
    <submittedName>
        <fullName evidence="1">Uncharacterized protein</fullName>
    </submittedName>
</protein>
<organism evidence="1">
    <name type="scientific">Anguilla anguilla</name>
    <name type="common">European freshwater eel</name>
    <name type="synonym">Muraena anguilla</name>
    <dbReference type="NCBI Taxonomy" id="7936"/>
    <lineage>
        <taxon>Eukaryota</taxon>
        <taxon>Metazoa</taxon>
        <taxon>Chordata</taxon>
        <taxon>Craniata</taxon>
        <taxon>Vertebrata</taxon>
        <taxon>Euteleostomi</taxon>
        <taxon>Actinopterygii</taxon>
        <taxon>Neopterygii</taxon>
        <taxon>Teleostei</taxon>
        <taxon>Anguilliformes</taxon>
        <taxon>Anguillidae</taxon>
        <taxon>Anguilla</taxon>
    </lineage>
</organism>
<sequence length="39" mass="4396">MLSCDHYAKATIGSRYRFPSIYSMKVGKSFRCIVSSCTT</sequence>
<dbReference type="EMBL" id="GBXM01072046">
    <property type="protein sequence ID" value="JAH36531.1"/>
    <property type="molecule type" value="Transcribed_RNA"/>
</dbReference>
<proteinExistence type="predicted"/>